<gene>
    <name evidence="5" type="ORF">CHLNCDRAFT_58765</name>
</gene>
<proteinExistence type="predicted"/>
<dbReference type="SMART" id="SM00248">
    <property type="entry name" value="ANK"/>
    <property type="match status" value="4"/>
</dbReference>
<dbReference type="Proteomes" id="UP000008141">
    <property type="component" value="Unassembled WGS sequence"/>
</dbReference>
<protein>
    <submittedName>
        <fullName evidence="5">Uncharacterized protein</fullName>
    </submittedName>
</protein>
<evidence type="ECO:0000256" key="1">
    <source>
        <dbReference type="ARBA" id="ARBA00022737"/>
    </source>
</evidence>
<evidence type="ECO:0000313" key="6">
    <source>
        <dbReference type="Proteomes" id="UP000008141"/>
    </source>
</evidence>
<dbReference type="InterPro" id="IPR002110">
    <property type="entry name" value="Ankyrin_rpt"/>
</dbReference>
<dbReference type="PROSITE" id="PS50297">
    <property type="entry name" value="ANK_REP_REGION"/>
    <property type="match status" value="1"/>
</dbReference>
<dbReference type="PROSITE" id="PS50088">
    <property type="entry name" value="ANK_REPEAT"/>
    <property type="match status" value="2"/>
</dbReference>
<keyword evidence="6" id="KW-1185">Reference proteome</keyword>
<feature type="repeat" description="ANK" evidence="3">
    <location>
        <begin position="177"/>
        <end position="199"/>
    </location>
</feature>
<organism evidence="6">
    <name type="scientific">Chlorella variabilis</name>
    <name type="common">Green alga</name>
    <dbReference type="NCBI Taxonomy" id="554065"/>
    <lineage>
        <taxon>Eukaryota</taxon>
        <taxon>Viridiplantae</taxon>
        <taxon>Chlorophyta</taxon>
        <taxon>core chlorophytes</taxon>
        <taxon>Trebouxiophyceae</taxon>
        <taxon>Chlorellales</taxon>
        <taxon>Chlorellaceae</taxon>
        <taxon>Chlorella clade</taxon>
        <taxon>Chlorella</taxon>
    </lineage>
</organism>
<dbReference type="OrthoDB" id="284480at2759"/>
<feature type="repeat" description="ANK" evidence="3">
    <location>
        <begin position="145"/>
        <end position="176"/>
    </location>
</feature>
<dbReference type="GO" id="GO:0010468">
    <property type="term" value="P:regulation of gene expression"/>
    <property type="evidence" value="ECO:0007669"/>
    <property type="project" value="TreeGrafter"/>
</dbReference>
<dbReference type="PANTHER" id="PTHR24124:SF14">
    <property type="entry name" value="CHROMOSOME UNDETERMINED SCAFFOLD_25, WHOLE GENOME SHOTGUN SEQUENCE"/>
    <property type="match status" value="1"/>
</dbReference>
<evidence type="ECO:0000256" key="3">
    <source>
        <dbReference type="PROSITE-ProRule" id="PRU00023"/>
    </source>
</evidence>
<dbReference type="KEGG" id="cvr:CHLNCDRAFT_58765"/>
<sequence>MSAPGDLWFAVEAVDVASVTKLGSELNLHGYRHADCNGATPFILAVSQIGDRHWRGTGKRWAKLEDRVAVLAALLDELTATGKGRLLSRLVSTRHLAACTRDERTVLHVVADTWHPFKPELEGLARRLISAAVEAGVGIDAKDADGCTPAHAAAIAGSGFLQLLLEQGAGLNTKDADGYTPLDLAARHGRTHLVEFLLDLEGSEKSEHLLRLAIQTASGSCRSVPAIDKSDGALQRRGKLLGALLQHPSIDARSLDAQGRTFLFYTCSWANSSKDLFPLLCHLLWLARKLGVAVNQQDNEGNTVLHELVRHAKPHASAQYVHKFVDGGADVSIRNFAGQLPSEVEEERSHRTEVAAALAAYERHCEDAAEGAAAAAAGAAPAAAAASPPSYKRQRVVISSSDDEEEERPLSQPRTEEREQQKQQSPSPLLRCKAAGVLGRGAAGRYRAALNHQLNPDQAQQDAAIFAELAAAGELAALGACVQHAAAAAGSSAAGATQAPSKQQVQQLRTVLRLCREAGGLDLRSAAYYSTAFCHSLAPEQREDDLANFADLHEEPGDAAACVLVAVASMRWQHREKR</sequence>
<dbReference type="InterPro" id="IPR036770">
    <property type="entry name" value="Ankyrin_rpt-contain_sf"/>
</dbReference>
<keyword evidence="1" id="KW-0677">Repeat</keyword>
<dbReference type="RefSeq" id="XP_005844898.1">
    <property type="nucleotide sequence ID" value="XM_005844836.1"/>
</dbReference>
<reference evidence="5 6" key="1">
    <citation type="journal article" date="2010" name="Plant Cell">
        <title>The Chlorella variabilis NC64A genome reveals adaptation to photosymbiosis, coevolution with viruses, and cryptic sex.</title>
        <authorList>
            <person name="Blanc G."/>
            <person name="Duncan G."/>
            <person name="Agarkova I."/>
            <person name="Borodovsky M."/>
            <person name="Gurnon J."/>
            <person name="Kuo A."/>
            <person name="Lindquist E."/>
            <person name="Lucas S."/>
            <person name="Pangilinan J."/>
            <person name="Polle J."/>
            <person name="Salamov A."/>
            <person name="Terry A."/>
            <person name="Yamada T."/>
            <person name="Dunigan D.D."/>
            <person name="Grigoriev I.V."/>
            <person name="Claverie J.M."/>
            <person name="Van Etten J.L."/>
        </authorList>
    </citation>
    <scope>NUCLEOTIDE SEQUENCE [LARGE SCALE GENOMIC DNA]</scope>
    <source>
        <strain evidence="5 6">NC64A</strain>
    </source>
</reference>
<evidence type="ECO:0000256" key="2">
    <source>
        <dbReference type="ARBA" id="ARBA00023043"/>
    </source>
</evidence>
<evidence type="ECO:0000256" key="4">
    <source>
        <dbReference type="SAM" id="MobiDB-lite"/>
    </source>
</evidence>
<accession>E1ZN27</accession>
<evidence type="ECO:0000313" key="5">
    <source>
        <dbReference type="EMBL" id="EFN52796.1"/>
    </source>
</evidence>
<dbReference type="EMBL" id="GL433854">
    <property type="protein sequence ID" value="EFN52796.1"/>
    <property type="molecule type" value="Genomic_DNA"/>
</dbReference>
<name>E1ZN27_CHLVA</name>
<dbReference type="Gene3D" id="1.25.40.20">
    <property type="entry name" value="Ankyrin repeat-containing domain"/>
    <property type="match status" value="2"/>
</dbReference>
<dbReference type="PANTHER" id="PTHR24124">
    <property type="entry name" value="ANKYRIN REPEAT FAMILY A"/>
    <property type="match status" value="1"/>
</dbReference>
<dbReference type="InParanoid" id="E1ZN27"/>
<dbReference type="Pfam" id="PF12796">
    <property type="entry name" value="Ank_2"/>
    <property type="match status" value="1"/>
</dbReference>
<dbReference type="GO" id="GO:0005634">
    <property type="term" value="C:nucleus"/>
    <property type="evidence" value="ECO:0007669"/>
    <property type="project" value="TreeGrafter"/>
</dbReference>
<dbReference type="GeneID" id="17352177"/>
<keyword evidence="2 3" id="KW-0040">ANK repeat</keyword>
<dbReference type="SUPFAM" id="SSF48403">
    <property type="entry name" value="Ankyrin repeat"/>
    <property type="match status" value="1"/>
</dbReference>
<feature type="region of interest" description="Disordered" evidence="4">
    <location>
        <begin position="382"/>
        <end position="430"/>
    </location>
</feature>
<dbReference type="AlphaFoldDB" id="E1ZN27"/>
<dbReference type="STRING" id="554065.E1ZN27"/>